<dbReference type="EMBL" id="JACRSY010000009">
    <property type="protein sequence ID" value="MBC8579248.1"/>
    <property type="molecule type" value="Genomic_DNA"/>
</dbReference>
<organism evidence="6 7">
    <name type="scientific">Zhenhengia yiwuensis</name>
    <dbReference type="NCBI Taxonomy" id="2763666"/>
    <lineage>
        <taxon>Bacteria</taxon>
        <taxon>Bacillati</taxon>
        <taxon>Bacillota</taxon>
        <taxon>Clostridia</taxon>
        <taxon>Lachnospirales</taxon>
        <taxon>Lachnospiraceae</taxon>
        <taxon>Zhenhengia</taxon>
    </lineage>
</organism>
<evidence type="ECO:0000313" key="7">
    <source>
        <dbReference type="Proteomes" id="UP000655830"/>
    </source>
</evidence>
<reference evidence="6" key="1">
    <citation type="submission" date="2020-08" db="EMBL/GenBank/DDBJ databases">
        <title>Genome public.</title>
        <authorList>
            <person name="Liu C."/>
            <person name="Sun Q."/>
        </authorList>
    </citation>
    <scope>NUCLEOTIDE SEQUENCE</scope>
    <source>
        <strain evidence="6">NSJ-12</strain>
    </source>
</reference>
<evidence type="ECO:0000313" key="6">
    <source>
        <dbReference type="EMBL" id="MBC8579248.1"/>
    </source>
</evidence>
<sequence>MQIKEMFITPNPYSRPQKKIGQIKNIVIHWIGNAGTTAENNAKYFDGLKVGKKNSTGDYIYASSHYIIGNDGVVVRCLPESEVAYHASKANSYSIGMEICHPDWSGKPTEKAYDSLVNLLVELCRRYKLEPTQAIIRHYDVTGKVCPKYYVEDVGAFKRLKEEVKGKMGEDKELVKAVKVLQEKGIISSPEVWIKGNYTKDNVRSLVIKVSSYVDKI</sequence>
<dbReference type="Pfam" id="PF01510">
    <property type="entry name" value="Amidase_2"/>
    <property type="match status" value="1"/>
</dbReference>
<dbReference type="Proteomes" id="UP000655830">
    <property type="component" value="Unassembled WGS sequence"/>
</dbReference>
<evidence type="ECO:0000256" key="4">
    <source>
        <dbReference type="ARBA" id="ARBA00023316"/>
    </source>
</evidence>
<dbReference type="EC" id="3.5.1.28" evidence="2"/>
<keyword evidence="7" id="KW-1185">Reference proteome</keyword>
<evidence type="ECO:0000256" key="3">
    <source>
        <dbReference type="ARBA" id="ARBA00022801"/>
    </source>
</evidence>
<dbReference type="InterPro" id="IPR036505">
    <property type="entry name" value="Amidase/PGRP_sf"/>
</dbReference>
<proteinExistence type="predicted"/>
<dbReference type="SUPFAM" id="SSF55846">
    <property type="entry name" value="N-acetylmuramoyl-L-alanine amidase-like"/>
    <property type="match status" value="1"/>
</dbReference>
<dbReference type="PANTHER" id="PTHR30417">
    <property type="entry name" value="N-ACETYLMURAMOYL-L-ALANINE AMIDASE AMID"/>
    <property type="match status" value="1"/>
</dbReference>
<keyword evidence="3" id="KW-0378">Hydrolase</keyword>
<dbReference type="GO" id="GO:0008745">
    <property type="term" value="F:N-acetylmuramoyl-L-alanine amidase activity"/>
    <property type="evidence" value="ECO:0007669"/>
    <property type="project" value="UniProtKB-EC"/>
</dbReference>
<dbReference type="GO" id="GO:0071555">
    <property type="term" value="P:cell wall organization"/>
    <property type="evidence" value="ECO:0007669"/>
    <property type="project" value="UniProtKB-KW"/>
</dbReference>
<comment type="catalytic activity">
    <reaction evidence="1">
        <text>Hydrolyzes the link between N-acetylmuramoyl residues and L-amino acid residues in certain cell-wall glycopeptides.</text>
        <dbReference type="EC" id="3.5.1.28"/>
    </reaction>
</comment>
<dbReference type="RefSeq" id="WP_249332389.1">
    <property type="nucleotide sequence ID" value="NZ_JACRSY010000009.1"/>
</dbReference>
<evidence type="ECO:0000256" key="1">
    <source>
        <dbReference type="ARBA" id="ARBA00001561"/>
    </source>
</evidence>
<dbReference type="AlphaFoldDB" id="A0A926IE03"/>
<comment type="caution">
    <text evidence="6">The sequence shown here is derived from an EMBL/GenBank/DDBJ whole genome shotgun (WGS) entry which is preliminary data.</text>
</comment>
<name>A0A926IE03_9FIRM</name>
<evidence type="ECO:0000256" key="2">
    <source>
        <dbReference type="ARBA" id="ARBA00011901"/>
    </source>
</evidence>
<dbReference type="InterPro" id="IPR002502">
    <property type="entry name" value="Amidase_domain"/>
</dbReference>
<dbReference type="InterPro" id="IPR051206">
    <property type="entry name" value="NAMLAA_amidase_2"/>
</dbReference>
<keyword evidence="4" id="KW-0961">Cell wall biogenesis/degradation</keyword>
<protein>
    <recommendedName>
        <fullName evidence="2">N-acetylmuramoyl-L-alanine amidase</fullName>
        <ecNumber evidence="2">3.5.1.28</ecNumber>
    </recommendedName>
</protein>
<dbReference type="CDD" id="cd06583">
    <property type="entry name" value="PGRP"/>
    <property type="match status" value="1"/>
</dbReference>
<dbReference type="PANTHER" id="PTHR30417:SF1">
    <property type="entry name" value="N-ACETYLMURAMOYL-L-ALANINE AMIDASE AMID"/>
    <property type="match status" value="1"/>
</dbReference>
<accession>A0A926IE03</accession>
<dbReference type="Gene3D" id="3.40.80.10">
    <property type="entry name" value="Peptidoglycan recognition protein-like"/>
    <property type="match status" value="1"/>
</dbReference>
<dbReference type="GO" id="GO:0009254">
    <property type="term" value="P:peptidoglycan turnover"/>
    <property type="evidence" value="ECO:0007669"/>
    <property type="project" value="TreeGrafter"/>
</dbReference>
<dbReference type="GO" id="GO:0009253">
    <property type="term" value="P:peptidoglycan catabolic process"/>
    <property type="evidence" value="ECO:0007669"/>
    <property type="project" value="InterPro"/>
</dbReference>
<evidence type="ECO:0000259" key="5">
    <source>
        <dbReference type="SMART" id="SM00644"/>
    </source>
</evidence>
<feature type="domain" description="N-acetylmuramoyl-L-alanine amidase" evidence="5">
    <location>
        <begin position="9"/>
        <end position="155"/>
    </location>
</feature>
<dbReference type="SMART" id="SM00644">
    <property type="entry name" value="Ami_2"/>
    <property type="match status" value="1"/>
</dbReference>
<gene>
    <name evidence="6" type="ORF">H8718_06880</name>
</gene>